<dbReference type="PROSITE" id="PS50977">
    <property type="entry name" value="HTH_TETR_2"/>
    <property type="match status" value="1"/>
</dbReference>
<dbReference type="PRINTS" id="PR00455">
    <property type="entry name" value="HTHTETR"/>
</dbReference>
<keyword evidence="5" id="KW-1185">Reference proteome</keyword>
<dbReference type="PANTHER" id="PTHR30055:SF222">
    <property type="entry name" value="REGULATORY PROTEIN"/>
    <property type="match status" value="1"/>
</dbReference>
<dbReference type="RefSeq" id="WP_125712490.1">
    <property type="nucleotide sequence ID" value="NZ_JBHTOP010000002.1"/>
</dbReference>
<dbReference type="InterPro" id="IPR050109">
    <property type="entry name" value="HTH-type_TetR-like_transc_reg"/>
</dbReference>
<dbReference type="InterPro" id="IPR036271">
    <property type="entry name" value="Tet_transcr_reg_TetR-rel_C_sf"/>
</dbReference>
<dbReference type="Gene3D" id="1.10.357.10">
    <property type="entry name" value="Tetracycline Repressor, domain 2"/>
    <property type="match status" value="1"/>
</dbReference>
<feature type="DNA-binding region" description="H-T-H motif" evidence="2">
    <location>
        <begin position="44"/>
        <end position="63"/>
    </location>
</feature>
<protein>
    <submittedName>
        <fullName evidence="4">TetR/AcrR family transcriptional regulator</fullName>
    </submittedName>
</protein>
<dbReference type="InterPro" id="IPR001647">
    <property type="entry name" value="HTH_TetR"/>
</dbReference>
<dbReference type="SUPFAM" id="SSF48498">
    <property type="entry name" value="Tetracyclin repressor-like, C-terminal domain"/>
    <property type="match status" value="1"/>
</dbReference>
<evidence type="ECO:0000313" key="4">
    <source>
        <dbReference type="EMBL" id="MFD1670638.1"/>
    </source>
</evidence>
<reference evidence="5" key="1">
    <citation type="journal article" date="2019" name="Int. J. Syst. Evol. Microbiol.">
        <title>The Global Catalogue of Microorganisms (GCM) 10K type strain sequencing project: providing services to taxonomists for standard genome sequencing and annotation.</title>
        <authorList>
            <consortium name="The Broad Institute Genomics Platform"/>
            <consortium name="The Broad Institute Genome Sequencing Center for Infectious Disease"/>
            <person name="Wu L."/>
            <person name="Ma J."/>
        </authorList>
    </citation>
    <scope>NUCLEOTIDE SEQUENCE [LARGE SCALE GENOMIC DNA]</scope>
    <source>
        <strain evidence="5">CCM 8896</strain>
    </source>
</reference>
<organism evidence="4 5">
    <name type="scientific">Agrilactobacillus yilanensis</name>
    <dbReference type="NCBI Taxonomy" id="2485997"/>
    <lineage>
        <taxon>Bacteria</taxon>
        <taxon>Bacillati</taxon>
        <taxon>Bacillota</taxon>
        <taxon>Bacilli</taxon>
        <taxon>Lactobacillales</taxon>
        <taxon>Lactobacillaceae</taxon>
        <taxon>Agrilactobacillus</taxon>
    </lineage>
</organism>
<name>A0ABW4J4P5_9LACO</name>
<dbReference type="Pfam" id="PF00440">
    <property type="entry name" value="TetR_N"/>
    <property type="match status" value="1"/>
</dbReference>
<dbReference type="EMBL" id="JBHTOP010000002">
    <property type="protein sequence ID" value="MFD1670638.1"/>
    <property type="molecule type" value="Genomic_DNA"/>
</dbReference>
<evidence type="ECO:0000256" key="2">
    <source>
        <dbReference type="PROSITE-ProRule" id="PRU00335"/>
    </source>
</evidence>
<proteinExistence type="predicted"/>
<feature type="domain" description="HTH tetR-type" evidence="3">
    <location>
        <begin position="21"/>
        <end position="81"/>
    </location>
</feature>
<comment type="caution">
    <text evidence="4">The sequence shown here is derived from an EMBL/GenBank/DDBJ whole genome shotgun (WGS) entry which is preliminary data.</text>
</comment>
<evidence type="ECO:0000259" key="3">
    <source>
        <dbReference type="PROSITE" id="PS50977"/>
    </source>
</evidence>
<evidence type="ECO:0000256" key="1">
    <source>
        <dbReference type="ARBA" id="ARBA00023125"/>
    </source>
</evidence>
<dbReference type="SUPFAM" id="SSF46689">
    <property type="entry name" value="Homeodomain-like"/>
    <property type="match status" value="1"/>
</dbReference>
<dbReference type="PANTHER" id="PTHR30055">
    <property type="entry name" value="HTH-TYPE TRANSCRIPTIONAL REGULATOR RUTR"/>
    <property type="match status" value="1"/>
</dbReference>
<keyword evidence="1 2" id="KW-0238">DNA-binding</keyword>
<accession>A0ABW4J4P5</accession>
<dbReference type="Proteomes" id="UP001597267">
    <property type="component" value="Unassembled WGS sequence"/>
</dbReference>
<evidence type="ECO:0000313" key="5">
    <source>
        <dbReference type="Proteomes" id="UP001597267"/>
    </source>
</evidence>
<sequence>MTTPNKVTDLFNQSVDDSDLSAKQKSVLQASLTLFSEKGFDRTSTSDIAKLANVSEGTVYKQFKTKEGLLHAILTPAIQQVVPKIANDFLTELLQNNNTDFKDFLKWLAQDRMTFAVENQAQLRILIQEIARSDGMFKRLGDTFMGKIAVHANTLFQKYQDNGQLIQWPMPRIARYIASAIMGYILPVILRNDHNLDIAQSSEEVAEFLYRGLKP</sequence>
<gene>
    <name evidence="4" type="ORF">ACFQ5M_00865</name>
</gene>
<dbReference type="InterPro" id="IPR009057">
    <property type="entry name" value="Homeodomain-like_sf"/>
</dbReference>